<protein>
    <submittedName>
        <fullName evidence="7">LrgA family protein</fullName>
    </submittedName>
</protein>
<evidence type="ECO:0000313" key="8">
    <source>
        <dbReference type="Proteomes" id="UP000016562"/>
    </source>
</evidence>
<dbReference type="RefSeq" id="WP_021714948.1">
    <property type="nucleotide sequence ID" value="NZ_BATM01000054.1"/>
</dbReference>
<comment type="caution">
    <text evidence="7">The sequence shown here is derived from an EMBL/GenBank/DDBJ whole genome shotgun (WGS) entry which is preliminary data.</text>
</comment>
<dbReference type="AlphaFoldDB" id="U3AMW1"/>
<feature type="transmembrane region" description="Helical" evidence="6">
    <location>
        <begin position="12"/>
        <end position="31"/>
    </location>
</feature>
<dbReference type="PANTHER" id="PTHR33931:SF2">
    <property type="entry name" value="HOLIN-LIKE PROTEIN CIDA"/>
    <property type="match status" value="1"/>
</dbReference>
<accession>U3AMW1</accession>
<gene>
    <name evidence="7" type="ORF">VEZ01S_54_00020</name>
</gene>
<keyword evidence="2" id="KW-1003">Cell membrane</keyword>
<dbReference type="eggNOG" id="COG1380">
    <property type="taxonomic scope" value="Bacteria"/>
</dbReference>
<keyword evidence="4 6" id="KW-1133">Transmembrane helix</keyword>
<dbReference type="GO" id="GO:0005886">
    <property type="term" value="C:plasma membrane"/>
    <property type="evidence" value="ECO:0007669"/>
    <property type="project" value="UniProtKB-SubCell"/>
</dbReference>
<evidence type="ECO:0000256" key="5">
    <source>
        <dbReference type="ARBA" id="ARBA00023136"/>
    </source>
</evidence>
<evidence type="ECO:0000256" key="6">
    <source>
        <dbReference type="SAM" id="Phobius"/>
    </source>
</evidence>
<sequence>MKIEKFKYVGMTLVQIVVLCLIWLLSSWLVTNFNIPLPSNVFGMFLLLALLFSNVVKVQWLKAGSNWLIAEMLLFFIPAVIAVVNYGPLFEHQGLKIAVVIVLSTAFVLTCTAVVVDTVYRYELKKIRSNR</sequence>
<evidence type="ECO:0000256" key="4">
    <source>
        <dbReference type="ARBA" id="ARBA00022989"/>
    </source>
</evidence>
<proteinExistence type="predicted"/>
<dbReference type="Pfam" id="PF03788">
    <property type="entry name" value="LrgA"/>
    <property type="match status" value="1"/>
</dbReference>
<dbReference type="STRING" id="1219080.VEZ01S_54_00020"/>
<dbReference type="InterPro" id="IPR005538">
    <property type="entry name" value="LrgA/CidA"/>
</dbReference>
<name>U3AMW1_9VIBR</name>
<evidence type="ECO:0000313" key="7">
    <source>
        <dbReference type="EMBL" id="GAD81251.1"/>
    </source>
</evidence>
<reference evidence="7 8" key="1">
    <citation type="submission" date="2013-09" db="EMBL/GenBank/DDBJ databases">
        <title>Whole genome shotgun sequence of Vibrio ezurae NBRC 102218.</title>
        <authorList>
            <person name="Yoshida I."/>
            <person name="Hosoyama A."/>
            <person name="Numata M."/>
            <person name="Hashimoto M."/>
            <person name="Hosoyama Y."/>
            <person name="Tsuchikane K."/>
            <person name="Noguchi M."/>
            <person name="Hirakata S."/>
            <person name="Ichikawa N."/>
            <person name="Ohji S."/>
            <person name="Yamazoe A."/>
            <person name="Fujita N."/>
        </authorList>
    </citation>
    <scope>NUCLEOTIDE SEQUENCE [LARGE SCALE GENOMIC DNA]</scope>
    <source>
        <strain evidence="7 8">NBRC 102218</strain>
    </source>
</reference>
<evidence type="ECO:0000256" key="1">
    <source>
        <dbReference type="ARBA" id="ARBA00004651"/>
    </source>
</evidence>
<keyword evidence="5 6" id="KW-0472">Membrane</keyword>
<dbReference type="EMBL" id="BATM01000054">
    <property type="protein sequence ID" value="GAD81251.1"/>
    <property type="molecule type" value="Genomic_DNA"/>
</dbReference>
<keyword evidence="3 6" id="KW-0812">Transmembrane</keyword>
<evidence type="ECO:0000256" key="2">
    <source>
        <dbReference type="ARBA" id="ARBA00022475"/>
    </source>
</evidence>
<comment type="subcellular location">
    <subcellularLocation>
        <location evidence="1">Cell membrane</location>
        <topology evidence="1">Multi-pass membrane protein</topology>
    </subcellularLocation>
</comment>
<dbReference type="PANTHER" id="PTHR33931">
    <property type="entry name" value="HOLIN-LIKE PROTEIN CIDA-RELATED"/>
    <property type="match status" value="1"/>
</dbReference>
<feature type="transmembrane region" description="Helical" evidence="6">
    <location>
        <begin position="95"/>
        <end position="120"/>
    </location>
</feature>
<dbReference type="Proteomes" id="UP000016562">
    <property type="component" value="Unassembled WGS sequence"/>
</dbReference>
<keyword evidence="8" id="KW-1185">Reference proteome</keyword>
<feature type="transmembrane region" description="Helical" evidence="6">
    <location>
        <begin position="68"/>
        <end position="89"/>
    </location>
</feature>
<feature type="transmembrane region" description="Helical" evidence="6">
    <location>
        <begin position="37"/>
        <end position="56"/>
    </location>
</feature>
<organism evidence="7 8">
    <name type="scientific">Vibrio ezurae NBRC 102218</name>
    <dbReference type="NCBI Taxonomy" id="1219080"/>
    <lineage>
        <taxon>Bacteria</taxon>
        <taxon>Pseudomonadati</taxon>
        <taxon>Pseudomonadota</taxon>
        <taxon>Gammaproteobacteria</taxon>
        <taxon>Vibrionales</taxon>
        <taxon>Vibrionaceae</taxon>
        <taxon>Vibrio</taxon>
    </lineage>
</organism>
<evidence type="ECO:0000256" key="3">
    <source>
        <dbReference type="ARBA" id="ARBA00022692"/>
    </source>
</evidence>